<evidence type="ECO:0000313" key="6">
    <source>
        <dbReference type="Proteomes" id="UP001497472"/>
    </source>
</evidence>
<dbReference type="GO" id="GO:0007304">
    <property type="term" value="P:chorion-containing eggshell formation"/>
    <property type="evidence" value="ECO:0007669"/>
    <property type="project" value="InterPro"/>
</dbReference>
<feature type="signal peptide" evidence="4">
    <location>
        <begin position="1"/>
        <end position="18"/>
    </location>
</feature>
<dbReference type="Proteomes" id="UP001497472">
    <property type="component" value="Unassembled WGS sequence"/>
</dbReference>
<gene>
    <name evidence="5" type="ORF">LNINA_LOCUS8266</name>
</gene>
<reference evidence="5 6" key="1">
    <citation type="submission" date="2023-11" db="EMBL/GenBank/DDBJ databases">
        <authorList>
            <person name="Okamura Y."/>
        </authorList>
    </citation>
    <scope>NUCLEOTIDE SEQUENCE [LARGE SCALE GENOMIC DNA]</scope>
</reference>
<protein>
    <submittedName>
        <fullName evidence="5">Uncharacterized protein</fullName>
    </submittedName>
</protein>
<evidence type="ECO:0000313" key="5">
    <source>
        <dbReference type="EMBL" id="CAK1548918.1"/>
    </source>
</evidence>
<keyword evidence="4" id="KW-0732">Signal</keyword>
<comment type="similarity">
    <text evidence="1 3">Belongs to the chorion protein family.</text>
</comment>
<organism evidence="5 6">
    <name type="scientific">Leptosia nina</name>
    <dbReference type="NCBI Taxonomy" id="320188"/>
    <lineage>
        <taxon>Eukaryota</taxon>
        <taxon>Metazoa</taxon>
        <taxon>Ecdysozoa</taxon>
        <taxon>Arthropoda</taxon>
        <taxon>Hexapoda</taxon>
        <taxon>Insecta</taxon>
        <taxon>Pterygota</taxon>
        <taxon>Neoptera</taxon>
        <taxon>Endopterygota</taxon>
        <taxon>Lepidoptera</taxon>
        <taxon>Glossata</taxon>
        <taxon>Ditrysia</taxon>
        <taxon>Papilionoidea</taxon>
        <taxon>Pieridae</taxon>
        <taxon>Pierinae</taxon>
        <taxon>Leptosia</taxon>
    </lineage>
</organism>
<evidence type="ECO:0000256" key="2">
    <source>
        <dbReference type="ARBA" id="ARBA00022737"/>
    </source>
</evidence>
<name>A0AAV1JKC0_9NEOP</name>
<evidence type="ECO:0000256" key="3">
    <source>
        <dbReference type="RuleBase" id="RU004378"/>
    </source>
</evidence>
<comment type="caution">
    <text evidence="5">The sequence shown here is derived from an EMBL/GenBank/DDBJ whole genome shotgun (WGS) entry which is preliminary data.</text>
</comment>
<dbReference type="EMBL" id="CAVLEF010000011">
    <property type="protein sequence ID" value="CAK1548918.1"/>
    <property type="molecule type" value="Genomic_DNA"/>
</dbReference>
<feature type="chain" id="PRO_5043729454" evidence="4">
    <location>
        <begin position="19"/>
        <end position="289"/>
    </location>
</feature>
<evidence type="ECO:0000256" key="4">
    <source>
        <dbReference type="SAM" id="SignalP"/>
    </source>
</evidence>
<evidence type="ECO:0000256" key="1">
    <source>
        <dbReference type="ARBA" id="ARBA00005906"/>
    </source>
</evidence>
<keyword evidence="2" id="KW-0677">Repeat</keyword>
<dbReference type="InterPro" id="IPR002635">
    <property type="entry name" value="Chorion"/>
</dbReference>
<dbReference type="Pfam" id="PF01723">
    <property type="entry name" value="Chorion_1"/>
    <property type="match status" value="2"/>
</dbReference>
<proteinExistence type="inferred from homology"/>
<dbReference type="AlphaFoldDB" id="A0AAV1JKC0"/>
<sequence length="289" mass="28917">MYKIIVLIQAVLVQLITSQCACNGGNNWAGIISPPCAGVPNYGGSYQYQNGLDLTSLSASNTCGLSVTSSSPMTPGNLAITSENVIEGPVSVYGQLPFLSAVAFEAAVPSYGYGTVGYNCGNGNVAILSEGSSGYGASSYNGIGRPGSTSGCQCACNGGNNWAGIISPPCAGVPNYGGSYQYQNGLDLTSLSASNTCGLSVTSSSPMTPGNLAITSENVIEGPVSVYGQLPFLSAVAFEAAVPSYGYGTVGYNCGNGNVAILSEGSSGYGASSYNGIGRPGSTSGWCGC</sequence>
<accession>A0AAV1JKC0</accession>
<dbReference type="GO" id="GO:0042600">
    <property type="term" value="C:egg chorion"/>
    <property type="evidence" value="ECO:0007669"/>
    <property type="project" value="InterPro"/>
</dbReference>
<keyword evidence="6" id="KW-1185">Reference proteome</keyword>
<dbReference type="GO" id="GO:0005213">
    <property type="term" value="F:structural constituent of egg chorion"/>
    <property type="evidence" value="ECO:0007669"/>
    <property type="project" value="InterPro"/>
</dbReference>